<accession>A0A9N9HEA0</accession>
<protein>
    <submittedName>
        <fullName evidence="2">8934_t:CDS:1</fullName>
    </submittedName>
</protein>
<evidence type="ECO:0000313" key="2">
    <source>
        <dbReference type="EMBL" id="CAG8673774.1"/>
    </source>
</evidence>
<dbReference type="AlphaFoldDB" id="A0A9N9HEA0"/>
<comment type="caution">
    <text evidence="2">The sequence shown here is derived from an EMBL/GenBank/DDBJ whole genome shotgun (WGS) entry which is preliminary data.</text>
</comment>
<proteinExistence type="predicted"/>
<organism evidence="2 3">
    <name type="scientific">Funneliformis caledonium</name>
    <dbReference type="NCBI Taxonomy" id="1117310"/>
    <lineage>
        <taxon>Eukaryota</taxon>
        <taxon>Fungi</taxon>
        <taxon>Fungi incertae sedis</taxon>
        <taxon>Mucoromycota</taxon>
        <taxon>Glomeromycotina</taxon>
        <taxon>Glomeromycetes</taxon>
        <taxon>Glomerales</taxon>
        <taxon>Glomeraceae</taxon>
        <taxon>Funneliformis</taxon>
    </lineage>
</organism>
<name>A0A9N9HEA0_9GLOM</name>
<keyword evidence="3" id="KW-1185">Reference proteome</keyword>
<reference evidence="2" key="1">
    <citation type="submission" date="2021-06" db="EMBL/GenBank/DDBJ databases">
        <authorList>
            <person name="Kallberg Y."/>
            <person name="Tangrot J."/>
            <person name="Rosling A."/>
        </authorList>
    </citation>
    <scope>NUCLEOTIDE SEQUENCE</scope>
    <source>
        <strain evidence="2">UK204</strain>
    </source>
</reference>
<gene>
    <name evidence="2" type="ORF">FCALED_LOCUS12150</name>
</gene>
<dbReference type="EMBL" id="CAJVPQ010005674">
    <property type="protein sequence ID" value="CAG8673774.1"/>
    <property type="molecule type" value="Genomic_DNA"/>
</dbReference>
<sequence length="46" mass="5404">ILDKHLPEVRNMLQEKDFMTLTEEDISLKGKEKRSSEGGRENRCNK</sequence>
<feature type="non-terminal residue" evidence="2">
    <location>
        <position position="46"/>
    </location>
</feature>
<evidence type="ECO:0000313" key="3">
    <source>
        <dbReference type="Proteomes" id="UP000789570"/>
    </source>
</evidence>
<feature type="compositionally biased region" description="Basic and acidic residues" evidence="1">
    <location>
        <begin position="26"/>
        <end position="46"/>
    </location>
</feature>
<evidence type="ECO:0000256" key="1">
    <source>
        <dbReference type="SAM" id="MobiDB-lite"/>
    </source>
</evidence>
<dbReference type="Proteomes" id="UP000789570">
    <property type="component" value="Unassembled WGS sequence"/>
</dbReference>
<feature type="region of interest" description="Disordered" evidence="1">
    <location>
        <begin position="24"/>
        <end position="46"/>
    </location>
</feature>